<feature type="compositionally biased region" description="Polar residues" evidence="1">
    <location>
        <begin position="65"/>
        <end position="77"/>
    </location>
</feature>
<dbReference type="PRINTS" id="PR00929">
    <property type="entry name" value="ATHOOK"/>
</dbReference>
<dbReference type="AlphaFoldDB" id="W3WGZ6"/>
<feature type="compositionally biased region" description="Low complexity" evidence="1">
    <location>
        <begin position="189"/>
        <end position="199"/>
    </location>
</feature>
<feature type="compositionally biased region" description="Polar residues" evidence="1">
    <location>
        <begin position="112"/>
        <end position="123"/>
    </location>
</feature>
<feature type="compositionally biased region" description="Polar residues" evidence="1">
    <location>
        <begin position="41"/>
        <end position="57"/>
    </location>
</feature>
<evidence type="ECO:0000313" key="3">
    <source>
        <dbReference type="Proteomes" id="UP000030651"/>
    </source>
</evidence>
<feature type="region of interest" description="Disordered" evidence="1">
    <location>
        <begin position="33"/>
        <end position="206"/>
    </location>
</feature>
<keyword evidence="3" id="KW-1185">Reference proteome</keyword>
<organism evidence="2 3">
    <name type="scientific">Pestalotiopsis fici (strain W106-1 / CGMCC3.15140)</name>
    <dbReference type="NCBI Taxonomy" id="1229662"/>
    <lineage>
        <taxon>Eukaryota</taxon>
        <taxon>Fungi</taxon>
        <taxon>Dikarya</taxon>
        <taxon>Ascomycota</taxon>
        <taxon>Pezizomycotina</taxon>
        <taxon>Sordariomycetes</taxon>
        <taxon>Xylariomycetidae</taxon>
        <taxon>Amphisphaeriales</taxon>
        <taxon>Sporocadaceae</taxon>
        <taxon>Pestalotiopsis</taxon>
    </lineage>
</organism>
<feature type="compositionally biased region" description="Basic and acidic residues" evidence="1">
    <location>
        <begin position="168"/>
        <end position="178"/>
    </location>
</feature>
<reference evidence="3" key="1">
    <citation type="journal article" date="2015" name="BMC Genomics">
        <title>Genomic and transcriptomic analysis of the endophytic fungus Pestalotiopsis fici reveals its lifestyle and high potential for synthesis of natural products.</title>
        <authorList>
            <person name="Wang X."/>
            <person name="Zhang X."/>
            <person name="Liu L."/>
            <person name="Xiang M."/>
            <person name="Wang W."/>
            <person name="Sun X."/>
            <person name="Che Y."/>
            <person name="Guo L."/>
            <person name="Liu G."/>
            <person name="Guo L."/>
            <person name="Wang C."/>
            <person name="Yin W.B."/>
            <person name="Stadler M."/>
            <person name="Zhang X."/>
            <person name="Liu X."/>
        </authorList>
    </citation>
    <scope>NUCLEOTIDE SEQUENCE [LARGE SCALE GENOMIC DNA]</scope>
    <source>
        <strain evidence="3">W106-1 / CGMCC3.15140</strain>
    </source>
</reference>
<dbReference type="RefSeq" id="XP_007842016.1">
    <property type="nucleotide sequence ID" value="XM_007843825.1"/>
</dbReference>
<evidence type="ECO:0000256" key="1">
    <source>
        <dbReference type="SAM" id="MobiDB-lite"/>
    </source>
</evidence>
<name>W3WGZ6_PESFW</name>
<accession>W3WGZ6</accession>
<evidence type="ECO:0000313" key="2">
    <source>
        <dbReference type="EMBL" id="ETS73069.1"/>
    </source>
</evidence>
<dbReference type="Pfam" id="PF02178">
    <property type="entry name" value="AT_hook"/>
    <property type="match status" value="2"/>
</dbReference>
<dbReference type="KEGG" id="pfy:PFICI_15244"/>
<feature type="compositionally biased region" description="Low complexity" evidence="1">
    <location>
        <begin position="88"/>
        <end position="97"/>
    </location>
</feature>
<gene>
    <name evidence="2" type="ORF">PFICI_15244</name>
</gene>
<feature type="compositionally biased region" description="Polar residues" evidence="1">
    <location>
        <begin position="179"/>
        <end position="188"/>
    </location>
</feature>
<dbReference type="SMART" id="SM00384">
    <property type="entry name" value="AT_hook"/>
    <property type="match status" value="2"/>
</dbReference>
<feature type="compositionally biased region" description="Basic residues" evidence="1">
    <location>
        <begin position="130"/>
        <end position="145"/>
    </location>
</feature>
<dbReference type="GeneID" id="19280257"/>
<protein>
    <submittedName>
        <fullName evidence="2">Uncharacterized protein</fullName>
    </submittedName>
</protein>
<dbReference type="InterPro" id="IPR017956">
    <property type="entry name" value="AT_hook_DNA-bd_motif"/>
</dbReference>
<dbReference type="OrthoDB" id="4774760at2759"/>
<dbReference type="EMBL" id="KI912124">
    <property type="protein sequence ID" value="ETS73069.1"/>
    <property type="molecule type" value="Genomic_DNA"/>
</dbReference>
<dbReference type="HOGENOM" id="CLU_819167_0_0_1"/>
<sequence length="339" mass="36702">MADTPLQSIETDSPDALDTIYQMSVGSPINAAMTGFKDETAPSNEATFDQPVDTNDSNLDKSRQIMEQPSEVSNQVVSERGVAMDAFSSSSLPLQTPSPLPKKRGRPRKQSLPGTTSKVSNGQVVVATPPRKRGRPPKSASKKTKSPTLNMPTSEDRRSIPSIHRSNRAKDKLPKKLFDSSNYQKVPQTTTATTTTTTTKNGMSEDLGSGMGMMTSSTPFPAPAGYGSMAPTGFDIPYSGRKYSTGKNAVNGFQSMTSDTVIMAPSPLQCPSCNMVKGIIQDILFQHSVQEQDVWVIPQLAAVELHRYFGGGTPFPQKDVLIPAEKVEMIRHLIFESGK</sequence>
<dbReference type="InParanoid" id="W3WGZ6"/>
<proteinExistence type="predicted"/>
<dbReference type="Proteomes" id="UP000030651">
    <property type="component" value="Unassembled WGS sequence"/>
</dbReference>
<dbReference type="GO" id="GO:0003677">
    <property type="term" value="F:DNA binding"/>
    <property type="evidence" value="ECO:0007669"/>
    <property type="project" value="InterPro"/>
</dbReference>